<name>A0A1Y2H8Z0_9FUNG</name>
<accession>A0A1Y2H8Z0</accession>
<evidence type="ECO:0000313" key="2">
    <source>
        <dbReference type="Proteomes" id="UP000193411"/>
    </source>
</evidence>
<gene>
    <name evidence="1" type="ORF">BCR44DRAFT_38809</name>
</gene>
<dbReference type="AlphaFoldDB" id="A0A1Y2H8Z0"/>
<dbReference type="Proteomes" id="UP000193411">
    <property type="component" value="Unassembled WGS sequence"/>
</dbReference>
<protein>
    <submittedName>
        <fullName evidence="1">Uncharacterized protein</fullName>
    </submittedName>
</protein>
<sequence>MDKDPALVDVAVDVFNSSNFKLFKTRISKLRIEFLEQVRSVGLCMSEQPVQLYDMAMKGHFNRTSPAHDKAGL</sequence>
<proteinExistence type="predicted"/>
<organism evidence="1 2">
    <name type="scientific">Catenaria anguillulae PL171</name>
    <dbReference type="NCBI Taxonomy" id="765915"/>
    <lineage>
        <taxon>Eukaryota</taxon>
        <taxon>Fungi</taxon>
        <taxon>Fungi incertae sedis</taxon>
        <taxon>Blastocladiomycota</taxon>
        <taxon>Blastocladiomycetes</taxon>
        <taxon>Blastocladiales</taxon>
        <taxon>Catenariaceae</taxon>
        <taxon>Catenaria</taxon>
    </lineage>
</organism>
<reference evidence="1 2" key="1">
    <citation type="submission" date="2016-07" db="EMBL/GenBank/DDBJ databases">
        <title>Pervasive Adenine N6-methylation of Active Genes in Fungi.</title>
        <authorList>
            <consortium name="DOE Joint Genome Institute"/>
            <person name="Mondo S.J."/>
            <person name="Dannebaum R.O."/>
            <person name="Kuo R.C."/>
            <person name="Labutti K."/>
            <person name="Haridas S."/>
            <person name="Kuo A."/>
            <person name="Salamov A."/>
            <person name="Ahrendt S.R."/>
            <person name="Lipzen A."/>
            <person name="Sullivan W."/>
            <person name="Andreopoulos W.B."/>
            <person name="Clum A."/>
            <person name="Lindquist E."/>
            <person name="Daum C."/>
            <person name="Ramamoorthy G.K."/>
            <person name="Gryganskyi A."/>
            <person name="Culley D."/>
            <person name="Magnuson J.K."/>
            <person name="James T.Y."/>
            <person name="O'Malley M.A."/>
            <person name="Stajich J.E."/>
            <person name="Spatafora J.W."/>
            <person name="Visel A."/>
            <person name="Grigoriev I.V."/>
        </authorList>
    </citation>
    <scope>NUCLEOTIDE SEQUENCE [LARGE SCALE GENOMIC DNA]</scope>
    <source>
        <strain evidence="1 2">PL171</strain>
    </source>
</reference>
<comment type="caution">
    <text evidence="1">The sequence shown here is derived from an EMBL/GenBank/DDBJ whole genome shotgun (WGS) entry which is preliminary data.</text>
</comment>
<evidence type="ECO:0000313" key="1">
    <source>
        <dbReference type="EMBL" id="ORZ29512.1"/>
    </source>
</evidence>
<dbReference type="EMBL" id="MCFL01000162">
    <property type="protein sequence ID" value="ORZ29512.1"/>
    <property type="molecule type" value="Genomic_DNA"/>
</dbReference>
<keyword evidence="2" id="KW-1185">Reference proteome</keyword>